<dbReference type="InterPro" id="IPR011055">
    <property type="entry name" value="Dup_hybrid_motif"/>
</dbReference>
<sequence>MRFAKRVSFPAILAIPLVGGFVAASWSNAQITQSFEAPAAAQSPAQSPDQTPTQTPQDLVTPASGERASPLDQQQAALPRASALTLPTQDGAEALEEPEAGPTAITRQITVARGDTLMKLLIGAGVEPAHAHKAVTAMEPVFSARRLMPGQEIDLAFAAEQEEGSSEDLGALLAVNFRPSLDRDIQISRLDANEDFSAEVVERPVARQLAFAQGTIQSNLSVAAREVNVPNPVLTEAIRAYSYDVDFQREIQKGDEFEFLYEIFVDEDGAMVRTGELLYATMTLSGSRTELYHYERANGDADFYTPEGASVRRSLMRTPIDGARLSSGFGMRKHPVLGYSKMHKGTDFAAPSGTPIYAAGNGVVEKAGRNGGYGKYVRIRHGSSYKTAYAHLSRYGKGVKAGVRVKQGQIIGYVGTTGRSTGPHLHYEVVLNGKQVNPLKVTLPRGDKLKKNEMADFAARRAEIDRQVAIAMGGILMVQRACEEAEPIEQGSATDNEC</sequence>
<dbReference type="Proteomes" id="UP000761264">
    <property type="component" value="Unassembled WGS sequence"/>
</dbReference>
<protein>
    <submittedName>
        <fullName evidence="10">M23 family metallopeptidase</fullName>
    </submittedName>
</protein>
<evidence type="ECO:0000256" key="7">
    <source>
        <dbReference type="SAM" id="MobiDB-lite"/>
    </source>
</evidence>
<dbReference type="Gene3D" id="3.10.450.350">
    <property type="match status" value="2"/>
</dbReference>
<dbReference type="GO" id="GO:0006508">
    <property type="term" value="P:proteolysis"/>
    <property type="evidence" value="ECO:0007669"/>
    <property type="project" value="UniProtKB-KW"/>
</dbReference>
<feature type="domain" description="M23ase beta-sheet core" evidence="9">
    <location>
        <begin position="341"/>
        <end position="438"/>
    </location>
</feature>
<feature type="chain" id="PRO_5037720177" evidence="8">
    <location>
        <begin position="30"/>
        <end position="498"/>
    </location>
</feature>
<feature type="signal peptide" evidence="8">
    <location>
        <begin position="1"/>
        <end position="29"/>
    </location>
</feature>
<comment type="caution">
    <text evidence="10">The sequence shown here is derived from an EMBL/GenBank/DDBJ whole genome shotgun (WGS) entry which is preliminary data.</text>
</comment>
<keyword evidence="5" id="KW-0862">Zinc</keyword>
<keyword evidence="3" id="KW-0479">Metal-binding</keyword>
<evidence type="ECO:0000256" key="5">
    <source>
        <dbReference type="ARBA" id="ARBA00022833"/>
    </source>
</evidence>
<dbReference type="FunFam" id="2.70.70.10:FF:000006">
    <property type="entry name" value="M23 family peptidase"/>
    <property type="match status" value="1"/>
</dbReference>
<evidence type="ECO:0000256" key="3">
    <source>
        <dbReference type="ARBA" id="ARBA00022723"/>
    </source>
</evidence>
<evidence type="ECO:0000313" key="10">
    <source>
        <dbReference type="EMBL" id="NIA71884.1"/>
    </source>
</evidence>
<evidence type="ECO:0000256" key="4">
    <source>
        <dbReference type="ARBA" id="ARBA00022801"/>
    </source>
</evidence>
<proteinExistence type="predicted"/>
<keyword evidence="8" id="KW-0732">Signal</keyword>
<feature type="compositionally biased region" description="Low complexity" evidence="7">
    <location>
        <begin position="37"/>
        <end position="58"/>
    </location>
</feature>
<keyword evidence="2" id="KW-0645">Protease</keyword>
<comment type="cofactor">
    <cofactor evidence="1">
        <name>Zn(2+)</name>
        <dbReference type="ChEBI" id="CHEBI:29105"/>
    </cofactor>
</comment>
<keyword evidence="6" id="KW-0482">Metalloprotease</keyword>
<dbReference type="SUPFAM" id="SSF51261">
    <property type="entry name" value="Duplicated hybrid motif"/>
    <property type="match status" value="1"/>
</dbReference>
<dbReference type="Gene3D" id="2.70.70.10">
    <property type="entry name" value="Glucose Permease (Domain IIA)"/>
    <property type="match status" value="1"/>
</dbReference>
<evidence type="ECO:0000313" key="11">
    <source>
        <dbReference type="Proteomes" id="UP000761264"/>
    </source>
</evidence>
<feature type="region of interest" description="Disordered" evidence="7">
    <location>
        <begin position="37"/>
        <end position="77"/>
    </location>
</feature>
<organism evidence="10 11">
    <name type="scientific">Pelagibius litoralis</name>
    <dbReference type="NCBI Taxonomy" id="374515"/>
    <lineage>
        <taxon>Bacteria</taxon>
        <taxon>Pseudomonadati</taxon>
        <taxon>Pseudomonadota</taxon>
        <taxon>Alphaproteobacteria</taxon>
        <taxon>Rhodospirillales</taxon>
        <taxon>Rhodovibrionaceae</taxon>
        <taxon>Pelagibius</taxon>
    </lineage>
</organism>
<evidence type="ECO:0000256" key="6">
    <source>
        <dbReference type="ARBA" id="ARBA00023049"/>
    </source>
</evidence>
<dbReference type="InterPro" id="IPR050570">
    <property type="entry name" value="Cell_wall_metabolism_enzyme"/>
</dbReference>
<dbReference type="AlphaFoldDB" id="A0A967F2M2"/>
<dbReference type="RefSeq" id="WP_167230215.1">
    <property type="nucleotide sequence ID" value="NZ_JAAQPH010000027.1"/>
</dbReference>
<name>A0A967F2M2_9PROT</name>
<dbReference type="Pfam" id="PF01551">
    <property type="entry name" value="Peptidase_M23"/>
    <property type="match status" value="1"/>
</dbReference>
<dbReference type="PANTHER" id="PTHR21666">
    <property type="entry name" value="PEPTIDASE-RELATED"/>
    <property type="match status" value="1"/>
</dbReference>
<accession>A0A967F2M2</accession>
<evidence type="ECO:0000256" key="1">
    <source>
        <dbReference type="ARBA" id="ARBA00001947"/>
    </source>
</evidence>
<gene>
    <name evidence="10" type="ORF">HBA54_25120</name>
</gene>
<dbReference type="GO" id="GO:0046872">
    <property type="term" value="F:metal ion binding"/>
    <property type="evidence" value="ECO:0007669"/>
    <property type="project" value="UniProtKB-KW"/>
</dbReference>
<dbReference type="PANTHER" id="PTHR21666:SF288">
    <property type="entry name" value="CELL DIVISION PROTEIN YTFB"/>
    <property type="match status" value="1"/>
</dbReference>
<dbReference type="CDD" id="cd12797">
    <property type="entry name" value="M23_peptidase"/>
    <property type="match status" value="1"/>
</dbReference>
<evidence type="ECO:0000259" key="9">
    <source>
        <dbReference type="Pfam" id="PF01551"/>
    </source>
</evidence>
<dbReference type="InterPro" id="IPR016047">
    <property type="entry name" value="M23ase_b-sheet_dom"/>
</dbReference>
<dbReference type="EMBL" id="JAAQPH010000027">
    <property type="protein sequence ID" value="NIA71884.1"/>
    <property type="molecule type" value="Genomic_DNA"/>
</dbReference>
<keyword evidence="4" id="KW-0378">Hydrolase</keyword>
<evidence type="ECO:0000256" key="8">
    <source>
        <dbReference type="SAM" id="SignalP"/>
    </source>
</evidence>
<dbReference type="GO" id="GO:0004222">
    <property type="term" value="F:metalloendopeptidase activity"/>
    <property type="evidence" value="ECO:0007669"/>
    <property type="project" value="TreeGrafter"/>
</dbReference>
<keyword evidence="11" id="KW-1185">Reference proteome</keyword>
<reference evidence="10" key="1">
    <citation type="submission" date="2020-03" db="EMBL/GenBank/DDBJ databases">
        <title>Genome of Pelagibius litoralis DSM 21314T.</title>
        <authorList>
            <person name="Wang G."/>
        </authorList>
    </citation>
    <scope>NUCLEOTIDE SEQUENCE</scope>
    <source>
        <strain evidence="10">DSM 21314</strain>
    </source>
</reference>
<evidence type="ECO:0000256" key="2">
    <source>
        <dbReference type="ARBA" id="ARBA00022670"/>
    </source>
</evidence>